<accession>A0AA88KHX8</accession>
<feature type="transmembrane region" description="Helical" evidence="2">
    <location>
        <begin position="53"/>
        <end position="81"/>
    </location>
</feature>
<reference evidence="3 4" key="1">
    <citation type="journal article" date="2018" name="BMC Genomics">
        <title>The genome of Naegleria lovaniensis, the basis for a comparative approach to unravel pathogenicity factors of the human pathogenic amoeba N. fowleri.</title>
        <authorList>
            <person name="Liechti N."/>
            <person name="Schurch N."/>
            <person name="Bruggmann R."/>
            <person name="Wittwer M."/>
        </authorList>
    </citation>
    <scope>NUCLEOTIDE SEQUENCE [LARGE SCALE GENOMIC DNA]</scope>
    <source>
        <strain evidence="3 4">ATCC 30569</strain>
    </source>
</reference>
<gene>
    <name evidence="3" type="ORF">C9374_012301</name>
</gene>
<evidence type="ECO:0000256" key="1">
    <source>
        <dbReference type="SAM" id="MobiDB-lite"/>
    </source>
</evidence>
<name>A0AA88KHX8_NAELO</name>
<evidence type="ECO:0000256" key="2">
    <source>
        <dbReference type="SAM" id="Phobius"/>
    </source>
</evidence>
<protein>
    <submittedName>
        <fullName evidence="3">Uncharacterized protein</fullName>
    </submittedName>
</protein>
<keyword evidence="4" id="KW-1185">Reference proteome</keyword>
<comment type="caution">
    <text evidence="3">The sequence shown here is derived from an EMBL/GenBank/DDBJ whole genome shotgun (WGS) entry which is preliminary data.</text>
</comment>
<feature type="transmembrane region" description="Helical" evidence="2">
    <location>
        <begin position="133"/>
        <end position="164"/>
    </location>
</feature>
<feature type="transmembrane region" description="Helical" evidence="2">
    <location>
        <begin position="326"/>
        <end position="346"/>
    </location>
</feature>
<feature type="transmembrane region" description="Helical" evidence="2">
    <location>
        <begin position="226"/>
        <end position="250"/>
    </location>
</feature>
<dbReference type="Proteomes" id="UP000816034">
    <property type="component" value="Unassembled WGS sequence"/>
</dbReference>
<feature type="region of interest" description="Disordered" evidence="1">
    <location>
        <begin position="372"/>
        <end position="394"/>
    </location>
</feature>
<feature type="transmembrane region" description="Helical" evidence="2">
    <location>
        <begin position="296"/>
        <end position="320"/>
    </location>
</feature>
<keyword evidence="2" id="KW-1133">Transmembrane helix</keyword>
<feature type="transmembrane region" description="Helical" evidence="2">
    <location>
        <begin position="176"/>
        <end position="198"/>
    </location>
</feature>
<sequence length="394" mass="44584">MTSTFTTQQLSQQEFHSFSPWMLALQGVLQSNKSTNSTSSSSSTLHPMTPLELYFVLNFSTCAPYIIIELLLFVLSIVIYIYKFKTMKRNQHVLFIMLFVLQAVVVVDLVLRVNNEANAYEYSRLSSGNADYLLSGIAVAHRCIINFMVFWQLWIMFFLCTVFLQICRQTSSITPMVYKVLNVTNITTIVVMSIFYALHTLYNIISGALTVEGIETDPNIIFPEQVTLIVTAGVLFFASTLIFSILLNIISYKLEVALSNSVTKLKEMMQGNEDFVSKEIENSLKFKQTTLRKTRLIHAGLSIALLLEAFGFICISFYFLSIFFGFVYLTLSNFGIFIFISLLIGINAPMKEVQQFFQIKTVEKEVTRAVNTTNNTSSNDRKSTKIQAGDATIV</sequence>
<keyword evidence="2" id="KW-0812">Transmembrane</keyword>
<proteinExistence type="predicted"/>
<dbReference type="AlphaFoldDB" id="A0AA88KHX8"/>
<dbReference type="EMBL" id="PYSW02000057">
    <property type="protein sequence ID" value="KAG2373312.1"/>
    <property type="molecule type" value="Genomic_DNA"/>
</dbReference>
<dbReference type="RefSeq" id="XP_044542486.1">
    <property type="nucleotide sequence ID" value="XM_044688053.1"/>
</dbReference>
<keyword evidence="2" id="KW-0472">Membrane</keyword>
<evidence type="ECO:0000313" key="3">
    <source>
        <dbReference type="EMBL" id="KAG2373312.1"/>
    </source>
</evidence>
<feature type="transmembrane region" description="Helical" evidence="2">
    <location>
        <begin position="93"/>
        <end position="113"/>
    </location>
</feature>
<evidence type="ECO:0000313" key="4">
    <source>
        <dbReference type="Proteomes" id="UP000816034"/>
    </source>
</evidence>
<dbReference type="GeneID" id="68104755"/>
<organism evidence="3 4">
    <name type="scientific">Naegleria lovaniensis</name>
    <name type="common">Amoeba</name>
    <dbReference type="NCBI Taxonomy" id="51637"/>
    <lineage>
        <taxon>Eukaryota</taxon>
        <taxon>Discoba</taxon>
        <taxon>Heterolobosea</taxon>
        <taxon>Tetramitia</taxon>
        <taxon>Eutetramitia</taxon>
        <taxon>Vahlkampfiidae</taxon>
        <taxon>Naegleria</taxon>
    </lineage>
</organism>